<comment type="similarity">
    <text evidence="1">Belongs to the metallo-beta-lactamase superfamily.</text>
</comment>
<dbReference type="EMBL" id="JBHSLF010000022">
    <property type="protein sequence ID" value="MFC5344561.1"/>
    <property type="molecule type" value="Genomic_DNA"/>
</dbReference>
<keyword evidence="3" id="KW-0378">Hydrolase</keyword>
<protein>
    <submittedName>
        <fullName evidence="6">MBL fold metallo-hydrolase</fullName>
    </submittedName>
</protein>
<dbReference type="InterPro" id="IPR051013">
    <property type="entry name" value="MBL_superfamily_lactonases"/>
</dbReference>
<dbReference type="SUPFAM" id="SSF56281">
    <property type="entry name" value="Metallo-hydrolase/oxidoreductase"/>
    <property type="match status" value="1"/>
</dbReference>
<evidence type="ECO:0000313" key="7">
    <source>
        <dbReference type="Proteomes" id="UP001596152"/>
    </source>
</evidence>
<dbReference type="InterPro" id="IPR036866">
    <property type="entry name" value="RibonucZ/Hydroxyglut_hydro"/>
</dbReference>
<evidence type="ECO:0000256" key="2">
    <source>
        <dbReference type="ARBA" id="ARBA00022723"/>
    </source>
</evidence>
<evidence type="ECO:0000256" key="4">
    <source>
        <dbReference type="ARBA" id="ARBA00022833"/>
    </source>
</evidence>
<proteinExistence type="inferred from homology"/>
<dbReference type="Pfam" id="PF00753">
    <property type="entry name" value="Lactamase_B"/>
    <property type="match status" value="1"/>
</dbReference>
<dbReference type="Gene3D" id="3.60.15.10">
    <property type="entry name" value="Ribonuclease Z/Hydroxyacylglutathione hydrolase-like"/>
    <property type="match status" value="1"/>
</dbReference>
<dbReference type="Proteomes" id="UP001596152">
    <property type="component" value="Unassembled WGS sequence"/>
</dbReference>
<keyword evidence="7" id="KW-1185">Reference proteome</keyword>
<dbReference type="SMART" id="SM00849">
    <property type="entry name" value="Lactamase_B"/>
    <property type="match status" value="1"/>
</dbReference>
<feature type="domain" description="Metallo-beta-lactamase" evidence="5">
    <location>
        <begin position="95"/>
        <end position="283"/>
    </location>
</feature>
<evidence type="ECO:0000313" key="6">
    <source>
        <dbReference type="EMBL" id="MFC5344561.1"/>
    </source>
</evidence>
<dbReference type="PANTHER" id="PTHR42978:SF6">
    <property type="entry name" value="QUORUM-QUENCHING LACTONASE YTNP-RELATED"/>
    <property type="match status" value="1"/>
</dbReference>
<keyword evidence="2" id="KW-0479">Metal-binding</keyword>
<sequence>MTTQFKLAAALILSGMIVAGCQRPAEKTEAPAAAATSPTAASADVHPFTIGALHAAALKDGDIVLENVAGQSPWADTAGVAEVLRKTGDPKIHLSVQPLLIRGDNKVVLIDTGAGGAMGTANKLPASLAAAGVQPAQVTDILISHGHGDHLGGLVQNEALAFPNAAIRMSTAEWAAVQANGELATLVPVIAPKVQTFEPGAQITPSITAVALQGHTPGHTGYEIVSGQDRLLYFGDALHSSVISVERPDFVNAWDNDSDAAIATRFALLGRGATQSLRTYGVHFPFPGLGTFRRQADGFVWVPEVAATAP</sequence>
<gene>
    <name evidence="6" type="ORF">ACFPIE_11600</name>
</gene>
<reference evidence="7" key="1">
    <citation type="journal article" date="2019" name="Int. J. Syst. Evol. Microbiol.">
        <title>The Global Catalogue of Microorganisms (GCM) 10K type strain sequencing project: providing services to taxonomists for standard genome sequencing and annotation.</title>
        <authorList>
            <consortium name="The Broad Institute Genomics Platform"/>
            <consortium name="The Broad Institute Genome Sequencing Center for Infectious Disease"/>
            <person name="Wu L."/>
            <person name="Ma J."/>
        </authorList>
    </citation>
    <scope>NUCLEOTIDE SEQUENCE [LARGE SCALE GENOMIC DNA]</scope>
    <source>
        <strain evidence="7">JCM 12125</strain>
    </source>
</reference>
<keyword evidence="4" id="KW-0862">Zinc</keyword>
<accession>A0ABW0FSP1</accession>
<evidence type="ECO:0000256" key="1">
    <source>
        <dbReference type="ARBA" id="ARBA00007749"/>
    </source>
</evidence>
<evidence type="ECO:0000256" key="3">
    <source>
        <dbReference type="ARBA" id="ARBA00022801"/>
    </source>
</evidence>
<dbReference type="InterPro" id="IPR001279">
    <property type="entry name" value="Metallo-B-lactamas"/>
</dbReference>
<name>A0ABW0FSP1_9CAUL</name>
<organism evidence="6 7">
    <name type="scientific">Brevundimonas staleyi</name>
    <dbReference type="NCBI Taxonomy" id="74326"/>
    <lineage>
        <taxon>Bacteria</taxon>
        <taxon>Pseudomonadati</taxon>
        <taxon>Pseudomonadota</taxon>
        <taxon>Alphaproteobacteria</taxon>
        <taxon>Caulobacterales</taxon>
        <taxon>Caulobacteraceae</taxon>
        <taxon>Brevundimonas</taxon>
    </lineage>
</organism>
<dbReference type="CDD" id="cd07720">
    <property type="entry name" value="OPHC2-like_MBL-fold"/>
    <property type="match status" value="1"/>
</dbReference>
<comment type="caution">
    <text evidence="6">The sequence shown here is derived from an EMBL/GenBank/DDBJ whole genome shotgun (WGS) entry which is preliminary data.</text>
</comment>
<dbReference type="PANTHER" id="PTHR42978">
    <property type="entry name" value="QUORUM-QUENCHING LACTONASE YTNP-RELATED-RELATED"/>
    <property type="match status" value="1"/>
</dbReference>
<dbReference type="PROSITE" id="PS51257">
    <property type="entry name" value="PROKAR_LIPOPROTEIN"/>
    <property type="match status" value="1"/>
</dbReference>
<evidence type="ECO:0000259" key="5">
    <source>
        <dbReference type="SMART" id="SM00849"/>
    </source>
</evidence>
<dbReference type="RefSeq" id="WP_374037194.1">
    <property type="nucleotide sequence ID" value="NZ_CP169082.1"/>
</dbReference>